<evidence type="ECO:0008006" key="4">
    <source>
        <dbReference type="Google" id="ProtNLM"/>
    </source>
</evidence>
<sequence length="339" mass="37450">MTCTLIVLAVLIACVVAEIPASPFQENVHPFFLPKALINAQLYNAQVKGNPAGPHLTSRARNYANIECEPKHSQRCQARYADNLHASREIFQTAEAFSKVITRYYNRTLENGLLPFCAYRAEYFTCLGELYEPCTDVFQIARQVPKIGDAFGLAFMHKAIAFDCLGGNVQLTSNYDCVLDTMKNVDHQGAEQSCFNTFSDALNANPDSFCSTAQTLLNCTSSLYLNNTCPSTELAWWSCEHYRVGFTMDGFCPNLDCNVVINPPANVPAPVSDTGSDGTSGSAIASFDSHSHGLNDYGLSPEWERRMIGGGAFVSDARLHLYKELSRHHMKNIQGLMNN</sequence>
<evidence type="ECO:0000313" key="2">
    <source>
        <dbReference type="EMBL" id="KAI1706277.1"/>
    </source>
</evidence>
<gene>
    <name evidence="2" type="ORF">DdX_13118</name>
</gene>
<name>A0AAD4QZT1_9BILA</name>
<dbReference type="Proteomes" id="UP001201812">
    <property type="component" value="Unassembled WGS sequence"/>
</dbReference>
<comment type="caution">
    <text evidence="2">The sequence shown here is derived from an EMBL/GenBank/DDBJ whole genome shotgun (WGS) entry which is preliminary data.</text>
</comment>
<accession>A0AAD4QZT1</accession>
<dbReference type="AlphaFoldDB" id="A0AAD4QZT1"/>
<feature type="chain" id="PRO_5042057723" description="Secreted protein" evidence="1">
    <location>
        <begin position="18"/>
        <end position="339"/>
    </location>
</feature>
<dbReference type="EMBL" id="JAKKPZ010000049">
    <property type="protein sequence ID" value="KAI1706277.1"/>
    <property type="molecule type" value="Genomic_DNA"/>
</dbReference>
<evidence type="ECO:0000313" key="3">
    <source>
        <dbReference type="Proteomes" id="UP001201812"/>
    </source>
</evidence>
<proteinExistence type="predicted"/>
<organism evidence="2 3">
    <name type="scientific">Ditylenchus destructor</name>
    <dbReference type="NCBI Taxonomy" id="166010"/>
    <lineage>
        <taxon>Eukaryota</taxon>
        <taxon>Metazoa</taxon>
        <taxon>Ecdysozoa</taxon>
        <taxon>Nematoda</taxon>
        <taxon>Chromadorea</taxon>
        <taxon>Rhabditida</taxon>
        <taxon>Tylenchina</taxon>
        <taxon>Tylenchomorpha</taxon>
        <taxon>Sphaerularioidea</taxon>
        <taxon>Anguinidae</taxon>
        <taxon>Anguininae</taxon>
        <taxon>Ditylenchus</taxon>
    </lineage>
</organism>
<reference evidence="2" key="1">
    <citation type="submission" date="2022-01" db="EMBL/GenBank/DDBJ databases">
        <title>Genome Sequence Resource for Two Populations of Ditylenchus destructor, the Migratory Endoparasitic Phytonematode.</title>
        <authorList>
            <person name="Zhang H."/>
            <person name="Lin R."/>
            <person name="Xie B."/>
        </authorList>
    </citation>
    <scope>NUCLEOTIDE SEQUENCE</scope>
    <source>
        <strain evidence="2">BazhouSP</strain>
    </source>
</reference>
<keyword evidence="1" id="KW-0732">Signal</keyword>
<feature type="signal peptide" evidence="1">
    <location>
        <begin position="1"/>
        <end position="17"/>
    </location>
</feature>
<evidence type="ECO:0000256" key="1">
    <source>
        <dbReference type="SAM" id="SignalP"/>
    </source>
</evidence>
<dbReference type="PANTHER" id="PTHR34311">
    <property type="entry name" value="PROTEIN CBG21698-RELATED"/>
    <property type="match status" value="1"/>
</dbReference>
<keyword evidence="3" id="KW-1185">Reference proteome</keyword>
<protein>
    <recommendedName>
        <fullName evidence="4">Secreted protein</fullName>
    </recommendedName>
</protein>